<dbReference type="Proteomes" id="UP000294309">
    <property type="component" value="Chromosome"/>
</dbReference>
<proteinExistence type="predicted"/>
<name>A0A4P7AII6_9MOLU</name>
<sequence length="245" mass="28369">MTIDIFKKAFEEIINYYNNDCLKNQKINNKNFKIKFDYNHFNSLNKDEDFEKVLKDIISDINNLRQENQSQLIDDKFDVRIFAKNELILSSANVAFESILECYKNLSYLTSDHNGNKVLEIDDNFAIKKVSSLASNILSRYEHLPTRLKKNSELSIIIDILKVLTNTNDLDRVLNLSREVLVKYNEILHLDQFVDYNVLVEEYGWVHDVVKLSRVSAGVVGLLVNADIYSGVLSKNYYKAQKSVA</sequence>
<keyword evidence="2" id="KW-1185">Reference proteome</keyword>
<protein>
    <submittedName>
        <fullName evidence="1">Uncharacterized protein</fullName>
    </submittedName>
</protein>
<reference evidence="1 2" key="1">
    <citation type="submission" date="2019-03" db="EMBL/GenBank/DDBJ databases">
        <title>Complete genome sequence of Spiroplasma gladiatoris TG-1 (DSM 22552).</title>
        <authorList>
            <person name="Lin Y.-C."/>
            <person name="Chou L."/>
            <person name="Kuo C.-H."/>
        </authorList>
    </citation>
    <scope>NUCLEOTIDE SEQUENCE [LARGE SCALE GENOMIC DNA]</scope>
    <source>
        <strain evidence="1 2">TG-1</strain>
    </source>
</reference>
<evidence type="ECO:0000313" key="2">
    <source>
        <dbReference type="Proteomes" id="UP000294309"/>
    </source>
</evidence>
<dbReference type="RefSeq" id="WP_134298058.1">
    <property type="nucleotide sequence ID" value="NZ_CP038013.1"/>
</dbReference>
<gene>
    <name evidence="1" type="ORF">SGLAD_v1c08730</name>
</gene>
<dbReference type="KEGG" id="sgq:SGLAD_v1c08730"/>
<evidence type="ECO:0000313" key="1">
    <source>
        <dbReference type="EMBL" id="QBQ08072.1"/>
    </source>
</evidence>
<organism evidence="1 2">
    <name type="scientific">Spiroplasma gladiatoris</name>
    <dbReference type="NCBI Taxonomy" id="2143"/>
    <lineage>
        <taxon>Bacteria</taxon>
        <taxon>Bacillati</taxon>
        <taxon>Mycoplasmatota</taxon>
        <taxon>Mollicutes</taxon>
        <taxon>Entomoplasmatales</taxon>
        <taxon>Spiroplasmataceae</taxon>
        <taxon>Spiroplasma</taxon>
    </lineage>
</organism>
<dbReference type="EMBL" id="CP038013">
    <property type="protein sequence ID" value="QBQ08072.1"/>
    <property type="molecule type" value="Genomic_DNA"/>
</dbReference>
<dbReference type="AlphaFoldDB" id="A0A4P7AII6"/>
<accession>A0A4P7AII6</accession>
<dbReference type="OrthoDB" id="389234at2"/>